<gene>
    <name evidence="1" type="ORF">PYW08_003178</name>
</gene>
<protein>
    <submittedName>
        <fullName evidence="1">Uncharacterized protein</fullName>
    </submittedName>
</protein>
<proteinExistence type="predicted"/>
<sequence>MDKENDGEVSGARPKPKDLILDITGSFGRYQIWLCFIVFLSKFAIAFHQLAIIFYAPPLRYACGDSTEELNLCPCDSPKYNYSIFTSTIMTEWNLICERKSLASIVQVTFQGGTLVGSLAFGALSDRYGRRKPFIVACVIQFVFGLTGAFLTSYVLFTIFRFIVGLSVGGTMVIGFVIIMEFIGPEYRETISALYQVPFNLGSVLLPLISYQYRDFRDFQLAISIPTAVFVIYFYALPETPRWLIAKNQTEKAIKVLTLTAKINKRPTDNIRTNVEAYAAAAARNKLPTGTTLDLFRTPNLRKNILAMSFNWVMCSYCYYGVAQFVGLLSGNIFINVAATSCLVTIGTFLSIPFMKFFGRKTILLICHFICCSCLIVLAFSEGIASVICASIGVVSAFVVFVVVYLYCGELFPTVVRNAAVGFSSMCARIGSMIAPLVVDLKDIQPWLAPLAFAVVPFLAFFITMLLPETKGCELTTTIEEGEAFGKKTKTTP</sequence>
<comment type="caution">
    <text evidence="1">The sequence shown here is derived from an EMBL/GenBank/DDBJ whole genome shotgun (WGS) entry which is preliminary data.</text>
</comment>
<keyword evidence="2" id="KW-1185">Reference proteome</keyword>
<dbReference type="Proteomes" id="UP001231649">
    <property type="component" value="Chromosome 14"/>
</dbReference>
<reference evidence="1" key="1">
    <citation type="submission" date="2023-03" db="EMBL/GenBank/DDBJ databases">
        <title>Chromosome-level genomes of two armyworms, Mythimna separata and Mythimna loreyi, provide insights into the biosynthesis and reception of sex pheromones.</title>
        <authorList>
            <person name="Zhao H."/>
        </authorList>
    </citation>
    <scope>NUCLEOTIDE SEQUENCE</scope>
    <source>
        <strain evidence="1">BeijingLab</strain>
    </source>
</reference>
<organism evidence="1 2">
    <name type="scientific">Mythimna loreyi</name>
    <dbReference type="NCBI Taxonomy" id="667449"/>
    <lineage>
        <taxon>Eukaryota</taxon>
        <taxon>Metazoa</taxon>
        <taxon>Ecdysozoa</taxon>
        <taxon>Arthropoda</taxon>
        <taxon>Hexapoda</taxon>
        <taxon>Insecta</taxon>
        <taxon>Pterygota</taxon>
        <taxon>Neoptera</taxon>
        <taxon>Endopterygota</taxon>
        <taxon>Lepidoptera</taxon>
        <taxon>Glossata</taxon>
        <taxon>Ditrysia</taxon>
        <taxon>Noctuoidea</taxon>
        <taxon>Noctuidae</taxon>
        <taxon>Noctuinae</taxon>
        <taxon>Hadenini</taxon>
        <taxon>Mythimna</taxon>
    </lineage>
</organism>
<dbReference type="EMBL" id="CM056790">
    <property type="protein sequence ID" value="KAJ8723266.1"/>
    <property type="molecule type" value="Genomic_DNA"/>
</dbReference>
<evidence type="ECO:0000313" key="1">
    <source>
        <dbReference type="EMBL" id="KAJ8723266.1"/>
    </source>
</evidence>
<name>A0ACC2QSP0_9NEOP</name>
<evidence type="ECO:0000313" key="2">
    <source>
        <dbReference type="Proteomes" id="UP001231649"/>
    </source>
</evidence>
<accession>A0ACC2QSP0</accession>